<dbReference type="EMBL" id="PQCO01000284">
    <property type="protein sequence ID" value="PUD98827.1"/>
    <property type="molecule type" value="Genomic_DNA"/>
</dbReference>
<accession>A0A6N4DPA7</accession>
<evidence type="ECO:0000313" key="2">
    <source>
        <dbReference type="EMBL" id="PUD98827.1"/>
    </source>
</evidence>
<dbReference type="Proteomes" id="UP000250928">
    <property type="component" value="Unassembled WGS sequence"/>
</dbReference>
<comment type="caution">
    <text evidence="2">The sequence shown here is derived from an EMBL/GenBank/DDBJ whole genome shotgun (WGS) entry which is preliminary data.</text>
</comment>
<sequence length="251" mass="27915">MKTPPANLSWFADTFKQAAKQILQAWEDVGLDSPAEQPTVDVLCGAMDQLIDLLRKSEESGPDRLSGDPGAQPPDISEMGDYGLNILEELALMAEDLGIEDQSMAWELLAIALARWIAYHGGELSSISALVNGLAFLANNTEETDALEEIYTVMGDFINATSPATQQQPGDEYDQNPWHLLLLNRGIIATRIMSPRLMDAAYSEIAQLIPEDAGSFFREGMEQMELVDYPPEVREVIERYFNDWPGKRVLH</sequence>
<feature type="region of interest" description="Disordered" evidence="1">
    <location>
        <begin position="58"/>
        <end position="78"/>
    </location>
</feature>
<reference evidence="2 3" key="1">
    <citation type="submission" date="2018-01" db="EMBL/GenBank/DDBJ databases">
        <title>Novel co-symbiosis in the lucinid bivalve Phacoides pectinatus.</title>
        <authorList>
            <person name="Lim S.J."/>
            <person name="Davis B.G."/>
            <person name="Gill D.E."/>
            <person name="Engel A.S."/>
            <person name="Anderson L.C."/>
            <person name="Campbell B.J."/>
        </authorList>
    </citation>
    <scope>NUCLEOTIDE SEQUENCE [LARGE SCALE GENOMIC DNA]</scope>
    <source>
        <strain evidence="2">N3_P5</strain>
    </source>
</reference>
<evidence type="ECO:0000256" key="1">
    <source>
        <dbReference type="SAM" id="MobiDB-lite"/>
    </source>
</evidence>
<protein>
    <submittedName>
        <fullName evidence="2">Uncharacterized protein</fullName>
    </submittedName>
</protein>
<organism evidence="2 3">
    <name type="scientific">Candidatus Sedimenticola endophacoides</name>
    <dbReference type="NCBI Taxonomy" id="2548426"/>
    <lineage>
        <taxon>Bacteria</taxon>
        <taxon>Pseudomonadati</taxon>
        <taxon>Pseudomonadota</taxon>
        <taxon>Gammaproteobacteria</taxon>
        <taxon>Chromatiales</taxon>
        <taxon>Sedimenticolaceae</taxon>
        <taxon>Sedimenticola</taxon>
    </lineage>
</organism>
<dbReference type="AlphaFoldDB" id="A0A6N4DPA7"/>
<evidence type="ECO:0000313" key="3">
    <source>
        <dbReference type="Proteomes" id="UP000250928"/>
    </source>
</evidence>
<name>A0A6N4DPA7_9GAMM</name>
<proteinExistence type="predicted"/>
<gene>
    <name evidence="2" type="ORF">C3L24_11995</name>
</gene>